<sequence>MAGFWILLLAAHILSSCDGVLSSNTYYVERLYGEQLSIKLALGAEKLEFTSVDETEKLVLWSRFSQTKKGVVKGKEHDRTFNIQSVTYADQGTYTVLNIWNSKISIYLLKVATKTSSEKCVAGETFKIPLGSLSKNDATLHFLREDFNLTLVDHGLPVGNLHTDYMGRVQVTSNSIEVLNVNISDVGNYTLRDHLNRKLRIISLTLVDHHSRISASPLAAVLLLLGIPPCIYCCCCHRKNICKKDSHSTTTAAPTSTVKFDNSINPPEPPPAYVGPSIPTDPVPAYTPSYPGVGGSIVHPPPNPTLPPQPPYSEYAPPAMPSNSDFGIPSAQPPQYGGVPYNQPAPAGFVPMVCNAPATSVTPLLSLPQLEAQNPAQYTGKDVLDTSDAAIQFNMKQSKYIKGNNPHRFLPLLQKKKKKKTYHRQNARLLDPALSCTNDVLMCRYFND</sequence>
<organism evidence="3 4">
    <name type="scientific">Silurus meridionalis</name>
    <name type="common">Southern catfish</name>
    <name type="synonym">Silurus soldatovi meridionalis</name>
    <dbReference type="NCBI Taxonomy" id="175797"/>
    <lineage>
        <taxon>Eukaryota</taxon>
        <taxon>Metazoa</taxon>
        <taxon>Chordata</taxon>
        <taxon>Craniata</taxon>
        <taxon>Vertebrata</taxon>
        <taxon>Euteleostomi</taxon>
        <taxon>Actinopterygii</taxon>
        <taxon>Neopterygii</taxon>
        <taxon>Teleostei</taxon>
        <taxon>Ostariophysi</taxon>
        <taxon>Siluriformes</taxon>
        <taxon>Siluridae</taxon>
        <taxon>Silurus</taxon>
    </lineage>
</organism>
<feature type="signal peptide" evidence="2">
    <location>
        <begin position="1"/>
        <end position="22"/>
    </location>
</feature>
<evidence type="ECO:0000313" key="4">
    <source>
        <dbReference type="Proteomes" id="UP000606274"/>
    </source>
</evidence>
<dbReference type="Proteomes" id="UP000606274">
    <property type="component" value="Unassembled WGS sequence"/>
</dbReference>
<evidence type="ECO:0000256" key="1">
    <source>
        <dbReference type="SAM" id="MobiDB-lite"/>
    </source>
</evidence>
<dbReference type="EMBL" id="JABFDY010000002">
    <property type="protein sequence ID" value="KAF7710186.1"/>
    <property type="molecule type" value="Genomic_DNA"/>
</dbReference>
<comment type="caution">
    <text evidence="3">The sequence shown here is derived from an EMBL/GenBank/DDBJ whole genome shotgun (WGS) entry which is preliminary data.</text>
</comment>
<keyword evidence="4" id="KW-1185">Reference proteome</keyword>
<feature type="chain" id="PRO_5035874409" evidence="2">
    <location>
        <begin position="23"/>
        <end position="448"/>
    </location>
</feature>
<dbReference type="AlphaFoldDB" id="A0A8T0BXE8"/>
<reference evidence="3" key="1">
    <citation type="submission" date="2020-08" db="EMBL/GenBank/DDBJ databases">
        <title>Chromosome-level assembly of Southern catfish (Silurus meridionalis) provides insights into visual adaptation to the nocturnal and benthic lifestyles.</title>
        <authorList>
            <person name="Zhang Y."/>
            <person name="Wang D."/>
            <person name="Peng Z."/>
        </authorList>
    </citation>
    <scope>NUCLEOTIDE SEQUENCE</scope>
    <source>
        <strain evidence="3">SWU-2019-XX</strain>
        <tissue evidence="3">Muscle</tissue>
    </source>
</reference>
<accession>A0A8T0BXE8</accession>
<feature type="compositionally biased region" description="Low complexity" evidence="1">
    <location>
        <begin position="248"/>
        <end position="257"/>
    </location>
</feature>
<protein>
    <submittedName>
        <fullName evidence="3">Uncharacterized protein</fullName>
    </submittedName>
</protein>
<gene>
    <name evidence="3" type="ORF">HF521_009058</name>
</gene>
<feature type="region of interest" description="Disordered" evidence="1">
    <location>
        <begin position="246"/>
        <end position="267"/>
    </location>
</feature>
<proteinExistence type="predicted"/>
<keyword evidence="2" id="KW-0732">Signal</keyword>
<evidence type="ECO:0000256" key="2">
    <source>
        <dbReference type="SAM" id="SignalP"/>
    </source>
</evidence>
<name>A0A8T0BXE8_SILME</name>
<evidence type="ECO:0000313" key="3">
    <source>
        <dbReference type="EMBL" id="KAF7710186.1"/>
    </source>
</evidence>